<dbReference type="AlphaFoldDB" id="A0A1K1WYB1"/>
<evidence type="ECO:0008006" key="4">
    <source>
        <dbReference type="Google" id="ProtNLM"/>
    </source>
</evidence>
<protein>
    <recommendedName>
        <fullName evidence="4">DUF4136 domain-containing protein</fullName>
    </recommendedName>
</protein>
<proteinExistence type="predicted"/>
<feature type="chain" id="PRO_5012091798" description="DUF4136 domain-containing protein" evidence="1">
    <location>
        <begin position="21"/>
        <end position="206"/>
    </location>
</feature>
<dbReference type="OrthoDB" id="9842867at2"/>
<organism evidence="2 3">
    <name type="scientific">Marinospirillum alkaliphilum DSM 21637</name>
    <dbReference type="NCBI Taxonomy" id="1122209"/>
    <lineage>
        <taxon>Bacteria</taxon>
        <taxon>Pseudomonadati</taxon>
        <taxon>Pseudomonadota</taxon>
        <taxon>Gammaproteobacteria</taxon>
        <taxon>Oceanospirillales</taxon>
        <taxon>Oceanospirillaceae</taxon>
        <taxon>Marinospirillum</taxon>
    </lineage>
</organism>
<dbReference type="Proteomes" id="UP000182350">
    <property type="component" value="Unassembled WGS sequence"/>
</dbReference>
<keyword evidence="1" id="KW-0732">Signal</keyword>
<dbReference type="STRING" id="1122209.SAMN02745752_01602"/>
<reference evidence="2 3" key="1">
    <citation type="submission" date="2016-11" db="EMBL/GenBank/DDBJ databases">
        <authorList>
            <person name="Jaros S."/>
            <person name="Januszkiewicz K."/>
            <person name="Wedrychowicz H."/>
        </authorList>
    </citation>
    <scope>NUCLEOTIDE SEQUENCE [LARGE SCALE GENOMIC DNA]</scope>
    <source>
        <strain evidence="2 3">DSM 21637</strain>
    </source>
</reference>
<name>A0A1K1WYB1_9GAMM</name>
<sequence>MRLILFLLLAGLLTGCASKAQLDSTTDPGVTPAPLQQLTVVASEGFDPVHRPGVEQDICKALSARLDSCSSFATAHLPPSRMADLSQAELMAKIDPSLYPVLLVQLDRDRTQSAERGSGGGSFVIGGGYRSGGAIGFGTQVGSSGPPMLYFTYHLRLLEQPGDTPLWLATARSRSQEQPDRSGSSPLKQLVRSLEEDLVTHGWLKR</sequence>
<evidence type="ECO:0000256" key="1">
    <source>
        <dbReference type="SAM" id="SignalP"/>
    </source>
</evidence>
<evidence type="ECO:0000313" key="3">
    <source>
        <dbReference type="Proteomes" id="UP000182350"/>
    </source>
</evidence>
<dbReference type="RefSeq" id="WP_072325845.1">
    <property type="nucleotide sequence ID" value="NZ_FPJW01000005.1"/>
</dbReference>
<gene>
    <name evidence="2" type="ORF">SAMN02745752_01602</name>
</gene>
<accession>A0A1K1WYB1</accession>
<dbReference type="PROSITE" id="PS51257">
    <property type="entry name" value="PROKAR_LIPOPROTEIN"/>
    <property type="match status" value="1"/>
</dbReference>
<evidence type="ECO:0000313" key="2">
    <source>
        <dbReference type="EMBL" id="SFX42417.1"/>
    </source>
</evidence>
<dbReference type="EMBL" id="FPJW01000005">
    <property type="protein sequence ID" value="SFX42417.1"/>
    <property type="molecule type" value="Genomic_DNA"/>
</dbReference>
<keyword evidence="3" id="KW-1185">Reference proteome</keyword>
<feature type="signal peptide" evidence="1">
    <location>
        <begin position="1"/>
        <end position="20"/>
    </location>
</feature>